<feature type="domain" description="Phorbol-ester/DAG-type" evidence="4">
    <location>
        <begin position="10"/>
        <end position="67"/>
    </location>
</feature>
<feature type="domain" description="Phorbol-ester/DAG-type" evidence="4">
    <location>
        <begin position="415"/>
        <end position="465"/>
    </location>
</feature>
<dbReference type="PANTHER" id="PTHR32410">
    <property type="entry name" value="CYSTEINE/HISTIDINE-RICH C1 DOMAIN FAMILY PROTEIN"/>
    <property type="match status" value="1"/>
</dbReference>
<evidence type="ECO:0000256" key="2">
    <source>
        <dbReference type="ARBA" id="ARBA00022737"/>
    </source>
</evidence>
<evidence type="ECO:0000313" key="6">
    <source>
        <dbReference type="Proteomes" id="UP001642360"/>
    </source>
</evidence>
<evidence type="ECO:0000313" key="5">
    <source>
        <dbReference type="EMBL" id="CAK9166860.1"/>
    </source>
</evidence>
<dbReference type="PANTHER" id="PTHR32410:SF216">
    <property type="entry name" value="PHORBOL-ESTER_DAG-TYPE DOMAIN-CONTAINING PROTEIN"/>
    <property type="match status" value="1"/>
</dbReference>
<dbReference type="InterPro" id="IPR053192">
    <property type="entry name" value="Vacuole_Formation_Reg"/>
</dbReference>
<dbReference type="Proteomes" id="UP001642360">
    <property type="component" value="Unassembled WGS sequence"/>
</dbReference>
<feature type="domain" description="Phorbol-ester/DAG-type" evidence="4">
    <location>
        <begin position="184"/>
        <end position="244"/>
    </location>
</feature>
<dbReference type="AlphaFoldDB" id="A0ABC8TBS5"/>
<dbReference type="SMART" id="SM00109">
    <property type="entry name" value="C1"/>
    <property type="match status" value="4"/>
</dbReference>
<proteinExistence type="predicted"/>
<reference evidence="5 6" key="1">
    <citation type="submission" date="2024-02" db="EMBL/GenBank/DDBJ databases">
        <authorList>
            <person name="Vignale AGUSTIN F."/>
            <person name="Sosa J E."/>
            <person name="Modenutti C."/>
        </authorList>
    </citation>
    <scope>NUCLEOTIDE SEQUENCE [LARGE SCALE GENOMIC DNA]</scope>
</reference>
<keyword evidence="3" id="KW-0862">Zinc</keyword>
<sequence>MELQHFSHEHPLIPMEVSKEKGGRVTCCAGCLKPILGAAYSCTIISEITDEECNFFLHKRCAELPDEIKNLLHQPHVLSLSKDKGCWDKPDQCDVCRKYCGDFNYGCNICTFRICLSCCLEESNVTITHESHHHPLTLLPMETSFYCNICGTEDKDFLYLCNTCQFCIHKSCAMLSNTAYSIEHRHPLTLVKRNRFKDLIFQRLDKCSICHEIFIRNTWAYKCDLCDYKFVAHVKCATAPSEQISLVTSENKPGEPLGIINLSLPPADGSTVLMRDLVEQNIIEQTGGETKITHWSHEQHPLILFNVQNSHEMMDDIILCNCCVQAISIPFYSCEECNYFLHLYCANLPRELRHPIIHPTHRLQLIYDNKFYHLHRCKACFSYTNGFFYKCCEDEGCDVCLDVRCAFMPGRIAHEAHEHPLFQIESRVIKCSGCASHLGGVKFKCNTCKFVICHGCAPLPRTIKHRWDPHPFTLTYPPFNDLADEFHCEFCEIEINQKLWMYHCCICDKSSHLICIYDVYSKVQFGSTVQVNEHPHPLMFVQKSKRGTCFKCGGDSGERIFFHRLFFQCQECDYAICNDCSSLSVDCFMVCGRSMRFRRIRGGGMNGVGDNRECSLLPSRFHPIAILKISLPPHHTTRIPVTAIFFSL</sequence>
<evidence type="ECO:0000256" key="3">
    <source>
        <dbReference type="ARBA" id="ARBA00022833"/>
    </source>
</evidence>
<evidence type="ECO:0000256" key="1">
    <source>
        <dbReference type="ARBA" id="ARBA00022723"/>
    </source>
</evidence>
<dbReference type="InterPro" id="IPR004146">
    <property type="entry name" value="DC1"/>
</dbReference>
<protein>
    <recommendedName>
        <fullName evidence="4">Phorbol-ester/DAG-type domain-containing protein</fullName>
    </recommendedName>
</protein>
<evidence type="ECO:0000259" key="4">
    <source>
        <dbReference type="SMART" id="SM00109"/>
    </source>
</evidence>
<name>A0ABC8TBS5_9AQUA</name>
<dbReference type="SUPFAM" id="SSF57889">
    <property type="entry name" value="Cysteine-rich domain"/>
    <property type="match status" value="5"/>
</dbReference>
<dbReference type="InterPro" id="IPR002219">
    <property type="entry name" value="PKC_DAG/PE"/>
</dbReference>
<keyword evidence="2" id="KW-0677">Repeat</keyword>
<organism evidence="5 6">
    <name type="scientific">Ilex paraguariensis</name>
    <name type="common">yerba mate</name>
    <dbReference type="NCBI Taxonomy" id="185542"/>
    <lineage>
        <taxon>Eukaryota</taxon>
        <taxon>Viridiplantae</taxon>
        <taxon>Streptophyta</taxon>
        <taxon>Embryophyta</taxon>
        <taxon>Tracheophyta</taxon>
        <taxon>Spermatophyta</taxon>
        <taxon>Magnoliopsida</taxon>
        <taxon>eudicotyledons</taxon>
        <taxon>Gunneridae</taxon>
        <taxon>Pentapetalae</taxon>
        <taxon>asterids</taxon>
        <taxon>campanulids</taxon>
        <taxon>Aquifoliales</taxon>
        <taxon>Aquifoliaceae</taxon>
        <taxon>Ilex</taxon>
    </lineage>
</organism>
<keyword evidence="6" id="KW-1185">Reference proteome</keyword>
<dbReference type="EMBL" id="CAUOFW020004707">
    <property type="protein sequence ID" value="CAK9166860.1"/>
    <property type="molecule type" value="Genomic_DNA"/>
</dbReference>
<accession>A0ABC8TBS5</accession>
<gene>
    <name evidence="5" type="ORF">ILEXP_LOCUS36099</name>
</gene>
<dbReference type="GO" id="GO:0046872">
    <property type="term" value="F:metal ion binding"/>
    <property type="evidence" value="ECO:0007669"/>
    <property type="project" value="UniProtKB-KW"/>
</dbReference>
<dbReference type="Pfam" id="PF03107">
    <property type="entry name" value="C1_2"/>
    <property type="match status" value="3"/>
</dbReference>
<dbReference type="InterPro" id="IPR046349">
    <property type="entry name" value="C1-like_sf"/>
</dbReference>
<keyword evidence="1" id="KW-0479">Metal-binding</keyword>
<feature type="domain" description="Phorbol-ester/DAG-type" evidence="4">
    <location>
        <begin position="132"/>
        <end position="178"/>
    </location>
</feature>
<comment type="caution">
    <text evidence="5">The sequence shown here is derived from an EMBL/GenBank/DDBJ whole genome shotgun (WGS) entry which is preliminary data.</text>
</comment>